<gene>
    <name evidence="2" type="ORF">SAMN06265219_107112</name>
</gene>
<accession>A0A521D4W1</accession>
<dbReference type="RefSeq" id="WP_142454355.1">
    <property type="nucleotide sequence ID" value="NZ_FXTP01000007.1"/>
</dbReference>
<proteinExistence type="predicted"/>
<keyword evidence="1" id="KW-0732">Signal</keyword>
<evidence type="ECO:0000256" key="1">
    <source>
        <dbReference type="SAM" id="SignalP"/>
    </source>
</evidence>
<organism evidence="2 3">
    <name type="scientific">Gracilimonas mengyeensis</name>
    <dbReference type="NCBI Taxonomy" id="1302730"/>
    <lineage>
        <taxon>Bacteria</taxon>
        <taxon>Pseudomonadati</taxon>
        <taxon>Balneolota</taxon>
        <taxon>Balneolia</taxon>
        <taxon>Balneolales</taxon>
        <taxon>Balneolaceae</taxon>
        <taxon>Gracilimonas</taxon>
    </lineage>
</organism>
<dbReference type="Proteomes" id="UP000317557">
    <property type="component" value="Unassembled WGS sequence"/>
</dbReference>
<dbReference type="AlphaFoldDB" id="A0A521D4W1"/>
<dbReference type="OrthoDB" id="9850000at2"/>
<evidence type="ECO:0000313" key="2">
    <source>
        <dbReference type="EMBL" id="SMO66705.1"/>
    </source>
</evidence>
<evidence type="ECO:0000313" key="3">
    <source>
        <dbReference type="Proteomes" id="UP000317557"/>
    </source>
</evidence>
<dbReference type="EMBL" id="FXTP01000007">
    <property type="protein sequence ID" value="SMO66705.1"/>
    <property type="molecule type" value="Genomic_DNA"/>
</dbReference>
<feature type="chain" id="PRO_5021972103" description="Outer membrane protein beta-barrel domain-containing protein" evidence="1">
    <location>
        <begin position="26"/>
        <end position="184"/>
    </location>
</feature>
<keyword evidence="3" id="KW-1185">Reference proteome</keyword>
<reference evidence="2 3" key="1">
    <citation type="submission" date="2017-05" db="EMBL/GenBank/DDBJ databases">
        <authorList>
            <person name="Varghese N."/>
            <person name="Submissions S."/>
        </authorList>
    </citation>
    <scope>NUCLEOTIDE SEQUENCE [LARGE SCALE GENOMIC DNA]</scope>
    <source>
        <strain evidence="2 3">DSM 21985</strain>
    </source>
</reference>
<feature type="signal peptide" evidence="1">
    <location>
        <begin position="1"/>
        <end position="25"/>
    </location>
</feature>
<protein>
    <recommendedName>
        <fullName evidence="4">Outer membrane protein beta-barrel domain-containing protein</fullName>
    </recommendedName>
</protein>
<evidence type="ECO:0008006" key="4">
    <source>
        <dbReference type="Google" id="ProtNLM"/>
    </source>
</evidence>
<sequence>MRAAILKVFFVGILCSLSFFEHSFAQTEETVAKEDKDPEFTDNGWWTLGFGKDLNGSKNLGNYLAFSLSINVGSTRFWQVGIFGNSPIFGNEGAAALHVGRGISKHDRWSRVSVAGGPSIVMVEENQPGNRKTNRIYTPGLAVNAQAIFTPVMELGLGLEFQGNLNIKNPMTGIRLILVIEGMK</sequence>
<name>A0A521D4W1_9BACT</name>